<evidence type="ECO:0000256" key="7">
    <source>
        <dbReference type="ARBA" id="ARBA00039643"/>
    </source>
</evidence>
<comment type="subcellular location">
    <subcellularLocation>
        <location evidence="1">Cytoplasm</location>
    </subcellularLocation>
</comment>
<dbReference type="InterPro" id="IPR001680">
    <property type="entry name" value="WD40_rpt"/>
</dbReference>
<keyword evidence="2" id="KW-0963">Cytoplasm</keyword>
<evidence type="ECO:0000256" key="3">
    <source>
        <dbReference type="ARBA" id="ARBA00022574"/>
    </source>
</evidence>
<dbReference type="PANTHER" id="PTHR10971">
    <property type="entry name" value="MRNA EXPORT FACTOR AND BUB3"/>
    <property type="match status" value="1"/>
</dbReference>
<dbReference type="GO" id="GO:0006915">
    <property type="term" value="P:apoptotic process"/>
    <property type="evidence" value="ECO:0007669"/>
    <property type="project" value="UniProtKB-KW"/>
</dbReference>
<dbReference type="Pfam" id="PF00400">
    <property type="entry name" value="WD40"/>
    <property type="match status" value="1"/>
</dbReference>
<dbReference type="GO" id="GO:0005737">
    <property type="term" value="C:cytoplasm"/>
    <property type="evidence" value="ECO:0007669"/>
    <property type="project" value="UniProtKB-SubCell"/>
</dbReference>
<evidence type="ECO:0000256" key="6">
    <source>
        <dbReference type="ARBA" id="ARBA00037430"/>
    </source>
</evidence>
<name>A0A646QC37_9MYRI</name>
<dbReference type="EMBL" id="GHBY01000046">
    <property type="protein sequence ID" value="MUP40223.1"/>
    <property type="molecule type" value="Transcribed_RNA"/>
</dbReference>
<evidence type="ECO:0000256" key="1">
    <source>
        <dbReference type="ARBA" id="ARBA00004496"/>
    </source>
</evidence>
<keyword evidence="3 9" id="KW-0853">WD repeat</keyword>
<reference evidence="10" key="1">
    <citation type="submission" date="2018-11" db="EMBL/GenBank/DDBJ databases">
        <title>Venom-gland transcriptomics and venom proteomics of the Florida green centipede (Hemiscolopendra marginata) reveal sex-based variation in a centipede venom.</title>
        <authorList>
            <person name="Nystrom G.S."/>
            <person name="Ward M.J."/>
            <person name="Ellsworth S.A."/>
            <person name="Rokyta D.R."/>
        </authorList>
    </citation>
    <scope>NUCLEOTIDE SEQUENCE</scope>
    <source>
        <tissue evidence="10">Venom gland</tissue>
    </source>
</reference>
<organism evidence="10">
    <name type="scientific">Hemiscolopendra marginata</name>
    <dbReference type="NCBI Taxonomy" id="943146"/>
    <lineage>
        <taxon>Eukaryota</taxon>
        <taxon>Metazoa</taxon>
        <taxon>Ecdysozoa</taxon>
        <taxon>Arthropoda</taxon>
        <taxon>Myriapoda</taxon>
        <taxon>Chilopoda</taxon>
        <taxon>Pleurostigmophora</taxon>
        <taxon>Scolopendromorpha</taxon>
        <taxon>Scolopendridae</taxon>
        <taxon>Hemiscolopendra</taxon>
    </lineage>
</organism>
<evidence type="ECO:0000256" key="4">
    <source>
        <dbReference type="ARBA" id="ARBA00022703"/>
    </source>
</evidence>
<evidence type="ECO:0000313" key="10">
    <source>
        <dbReference type="EMBL" id="MUP40223.1"/>
    </source>
</evidence>
<comment type="function">
    <text evidence="6">Key assembly factor specifically required for the stability of axonemal dynein heavy chains in cytoplasm.</text>
</comment>
<dbReference type="InterPro" id="IPR036322">
    <property type="entry name" value="WD40_repeat_dom_sf"/>
</dbReference>
<keyword evidence="4" id="KW-0053">Apoptosis</keyword>
<keyword evidence="5" id="KW-0677">Repeat</keyword>
<dbReference type="FunFam" id="2.130.10.10:FF:000258">
    <property type="entry name" value="WD repeat-containing protein 92"/>
    <property type="match status" value="1"/>
</dbReference>
<dbReference type="InterPro" id="IPR015943">
    <property type="entry name" value="WD40/YVTN_repeat-like_dom_sf"/>
</dbReference>
<feature type="repeat" description="WD" evidence="9">
    <location>
        <begin position="129"/>
        <end position="142"/>
    </location>
</feature>
<evidence type="ECO:0000256" key="9">
    <source>
        <dbReference type="PROSITE-ProRule" id="PRU00221"/>
    </source>
</evidence>
<dbReference type="Gene3D" id="2.130.10.10">
    <property type="entry name" value="YVTN repeat-like/Quinoprotein amine dehydrogenase"/>
    <property type="match status" value="1"/>
</dbReference>
<proteinExistence type="predicted"/>
<evidence type="ECO:0000256" key="5">
    <source>
        <dbReference type="ARBA" id="ARBA00022737"/>
    </source>
</evidence>
<evidence type="ECO:0000256" key="8">
    <source>
        <dbReference type="ARBA" id="ARBA00041547"/>
    </source>
</evidence>
<dbReference type="AlphaFoldDB" id="A0A646QC37"/>
<sequence>MNKPQIIVHAEQSLNYTVFDTKWIPCSPKIIVLGSNPAGTGAFQIYELGNGSLNLIKEEHKGKSLKCGTFGASSMQQRNFATGDFSGKMQIWNLERLSVPVYSVSAHDEIINAIDGVGGLGIGKGAPEIVTGSRDGTVKLWDPRQRDVPVAKMEPSSEESKRDCWTVAFGNAYHQNERCICAGYDNGDVKLFDLRTMSVKWETNIKNGVCCVEFDRKDIQMNKLVVSSLESKFRVYNVKTLHPKKGYPHLQERAHKSTVWLVRHLPQNRDIFMTTGGNGSLYLWKYIYPEKLTVRDSDDMEMGVIGNLTQCQNMIVAQQPITGFDWNPDKQGLAVCSSFDQAVRVVIVTKLNTL</sequence>
<dbReference type="SMART" id="SM00320">
    <property type="entry name" value="WD40"/>
    <property type="match status" value="6"/>
</dbReference>
<evidence type="ECO:0000256" key="2">
    <source>
        <dbReference type="ARBA" id="ARBA00022490"/>
    </source>
</evidence>
<dbReference type="SUPFAM" id="SSF50978">
    <property type="entry name" value="WD40 repeat-like"/>
    <property type="match status" value="1"/>
</dbReference>
<accession>A0A646QC37</accession>
<protein>
    <recommendedName>
        <fullName evidence="7">Dynein axonemal assembly factor 10</fullName>
    </recommendedName>
    <alternativeName>
        <fullName evidence="8">WD repeat-containing protein 92</fullName>
    </alternativeName>
</protein>
<dbReference type="PROSITE" id="PS50082">
    <property type="entry name" value="WD_REPEATS_2"/>
    <property type="match status" value="1"/>
</dbReference>